<name>A0A7W5HJW3_9GAMM</name>
<dbReference type="Gene3D" id="1.10.3340.10">
    <property type="entry name" value="SMc04008-like"/>
    <property type="match status" value="1"/>
</dbReference>
<organism evidence="2 3">
    <name type="scientific">Halomonas stenophila</name>
    <dbReference type="NCBI Taxonomy" id="795312"/>
    <lineage>
        <taxon>Bacteria</taxon>
        <taxon>Pseudomonadati</taxon>
        <taxon>Pseudomonadota</taxon>
        <taxon>Gammaproteobacteria</taxon>
        <taxon>Oceanospirillales</taxon>
        <taxon>Halomonadaceae</taxon>
        <taxon>Halomonas</taxon>
    </lineage>
</organism>
<reference evidence="2 3" key="1">
    <citation type="submission" date="2020-08" db="EMBL/GenBank/DDBJ databases">
        <title>Genomic Encyclopedia of Type Strains, Phase III (KMG-III): the genomes of soil and plant-associated and newly described type strains.</title>
        <authorList>
            <person name="Whitman W."/>
        </authorList>
    </citation>
    <scope>NUCLEOTIDE SEQUENCE [LARGE SCALE GENOMIC DNA]</scope>
    <source>
        <strain evidence="2 3">CECT 7744</strain>
    </source>
</reference>
<dbReference type="AlphaFoldDB" id="A0A7W5HJW3"/>
<keyword evidence="3" id="KW-1185">Reference proteome</keyword>
<dbReference type="Pfam" id="PF06844">
    <property type="entry name" value="DUF1244"/>
    <property type="match status" value="1"/>
</dbReference>
<feature type="domain" description="SMc04008-like" evidence="1">
    <location>
        <begin position="30"/>
        <end position="95"/>
    </location>
</feature>
<protein>
    <recommendedName>
        <fullName evidence="1">SMc04008-like domain-containing protein</fullName>
    </recommendedName>
</protein>
<dbReference type="InterPro" id="IPR036810">
    <property type="entry name" value="SMc04008-like_sf"/>
</dbReference>
<evidence type="ECO:0000313" key="2">
    <source>
        <dbReference type="EMBL" id="MBB3229871.1"/>
    </source>
</evidence>
<dbReference type="EMBL" id="JACHXR010000001">
    <property type="protein sequence ID" value="MBB3229871.1"/>
    <property type="molecule type" value="Genomic_DNA"/>
</dbReference>
<sequence>MQHLDDSTRTELEAAAFRRLLHHLDEHKEVQNIELMILADFCRNCLSKWLVAAAEERGETLDYETAREYVYGMPYSEWKSLYQAEATPEQQAAFEARQAAKQEKGQ</sequence>
<dbReference type="Proteomes" id="UP000518892">
    <property type="component" value="Unassembled WGS sequence"/>
</dbReference>
<accession>A0A7W5HJW3</accession>
<dbReference type="SUPFAM" id="SSF158757">
    <property type="entry name" value="SMc04008-like"/>
    <property type="match status" value="1"/>
</dbReference>
<dbReference type="InterPro" id="IPR023163">
    <property type="entry name" value="SMc04008-like_domain"/>
</dbReference>
<evidence type="ECO:0000313" key="3">
    <source>
        <dbReference type="Proteomes" id="UP000518892"/>
    </source>
</evidence>
<gene>
    <name evidence="2" type="ORF">FHR97_000686</name>
</gene>
<dbReference type="RefSeq" id="WP_183382344.1">
    <property type="nucleotide sequence ID" value="NZ_JACHXR010000001.1"/>
</dbReference>
<proteinExistence type="predicted"/>
<evidence type="ECO:0000259" key="1">
    <source>
        <dbReference type="Pfam" id="PF06844"/>
    </source>
</evidence>
<comment type="caution">
    <text evidence="2">The sequence shown here is derived from an EMBL/GenBank/DDBJ whole genome shotgun (WGS) entry which is preliminary data.</text>
</comment>